<dbReference type="PANTHER" id="PTHR13887">
    <property type="entry name" value="GLUTATHIONE S-TRANSFERASE KAPPA"/>
    <property type="match status" value="1"/>
</dbReference>
<gene>
    <name evidence="2" type="ORF">SAMN05444858_11122</name>
</gene>
<dbReference type="STRING" id="1198245.SAMN05444858_11122"/>
<dbReference type="PANTHER" id="PTHR13887:SF41">
    <property type="entry name" value="THIOREDOXIN SUPERFAMILY PROTEIN"/>
    <property type="match status" value="1"/>
</dbReference>
<organism evidence="2 3">
    <name type="scientific">Micromonospora avicenniae</name>
    <dbReference type="NCBI Taxonomy" id="1198245"/>
    <lineage>
        <taxon>Bacteria</taxon>
        <taxon>Bacillati</taxon>
        <taxon>Actinomycetota</taxon>
        <taxon>Actinomycetes</taxon>
        <taxon>Micromonosporales</taxon>
        <taxon>Micromonosporaceae</taxon>
        <taxon>Micromonospora</taxon>
    </lineage>
</organism>
<reference evidence="2 3" key="1">
    <citation type="submission" date="2017-01" db="EMBL/GenBank/DDBJ databases">
        <authorList>
            <person name="Mah S.A."/>
            <person name="Swanson W.J."/>
            <person name="Moy G.W."/>
            <person name="Vacquier V.D."/>
        </authorList>
    </citation>
    <scope>NUCLEOTIDE SEQUENCE [LARGE SCALE GENOMIC DNA]</scope>
    <source>
        <strain evidence="2 3">DSM 45758</strain>
    </source>
</reference>
<dbReference type="Proteomes" id="UP000186004">
    <property type="component" value="Unassembled WGS sequence"/>
</dbReference>
<dbReference type="AlphaFoldDB" id="A0A1N7BID6"/>
<keyword evidence="2" id="KW-0413">Isomerase</keyword>
<evidence type="ECO:0000313" key="2">
    <source>
        <dbReference type="EMBL" id="SIR51016.1"/>
    </source>
</evidence>
<feature type="domain" description="DSBA-like thioredoxin" evidence="1">
    <location>
        <begin position="7"/>
        <end position="188"/>
    </location>
</feature>
<dbReference type="InterPro" id="IPR001853">
    <property type="entry name" value="DSBA-like_thioredoxin_dom"/>
</dbReference>
<dbReference type="OrthoDB" id="9799122at2"/>
<name>A0A1N7BID6_9ACTN</name>
<dbReference type="GO" id="GO:0016853">
    <property type="term" value="F:isomerase activity"/>
    <property type="evidence" value="ECO:0007669"/>
    <property type="project" value="UniProtKB-KW"/>
</dbReference>
<keyword evidence="3" id="KW-1185">Reference proteome</keyword>
<evidence type="ECO:0000313" key="3">
    <source>
        <dbReference type="Proteomes" id="UP000186004"/>
    </source>
</evidence>
<accession>A0A1N7BID6</accession>
<sequence>MEPSNSVLHWFDFICPFCYVGQQRNEILERRGLEVVHLPFQIHPEIPDGGVEAGPRTGPMYEALEREAAEAGLPLNWPRRLPNTRKALTAAEWIRRSRPDVSGDFNRALFAARFELGEDIGDRAVVERHAAEVGVDLDALRSALDDGSALAFLAESESLGARLGVRATPTWLIAGELVSGLLPREEFERLAEKATPRG</sequence>
<dbReference type="Pfam" id="PF01323">
    <property type="entry name" value="DSBA"/>
    <property type="match status" value="1"/>
</dbReference>
<dbReference type="EMBL" id="FTNF01000011">
    <property type="protein sequence ID" value="SIR51016.1"/>
    <property type="molecule type" value="Genomic_DNA"/>
</dbReference>
<dbReference type="Gene3D" id="3.40.30.10">
    <property type="entry name" value="Glutaredoxin"/>
    <property type="match status" value="1"/>
</dbReference>
<proteinExistence type="predicted"/>
<dbReference type="SUPFAM" id="SSF52833">
    <property type="entry name" value="Thioredoxin-like"/>
    <property type="match status" value="1"/>
</dbReference>
<dbReference type="InterPro" id="IPR036249">
    <property type="entry name" value="Thioredoxin-like_sf"/>
</dbReference>
<dbReference type="RefSeq" id="WP_076471519.1">
    <property type="nucleotide sequence ID" value="NZ_FTNF01000011.1"/>
</dbReference>
<protein>
    <submittedName>
        <fullName evidence="2">Predicted dithiol-disulfide isomerase, DsbA family</fullName>
    </submittedName>
</protein>
<evidence type="ECO:0000259" key="1">
    <source>
        <dbReference type="Pfam" id="PF01323"/>
    </source>
</evidence>
<dbReference type="GO" id="GO:0016491">
    <property type="term" value="F:oxidoreductase activity"/>
    <property type="evidence" value="ECO:0007669"/>
    <property type="project" value="InterPro"/>
</dbReference>